<dbReference type="AlphaFoldDB" id="A0A9P8G3R0"/>
<dbReference type="EMBL" id="JAHFXS010000038">
    <property type="protein sequence ID" value="KAG9990275.1"/>
    <property type="molecule type" value="Genomic_DNA"/>
</dbReference>
<protein>
    <submittedName>
        <fullName evidence="1">Uncharacterized protein</fullName>
    </submittedName>
</protein>
<gene>
    <name evidence="1" type="ORF">KCU98_g1248</name>
</gene>
<organism evidence="1 2">
    <name type="scientific">Aureobasidium melanogenum</name>
    <name type="common">Aureobasidium pullulans var. melanogenum</name>
    <dbReference type="NCBI Taxonomy" id="46634"/>
    <lineage>
        <taxon>Eukaryota</taxon>
        <taxon>Fungi</taxon>
        <taxon>Dikarya</taxon>
        <taxon>Ascomycota</taxon>
        <taxon>Pezizomycotina</taxon>
        <taxon>Dothideomycetes</taxon>
        <taxon>Dothideomycetidae</taxon>
        <taxon>Dothideales</taxon>
        <taxon>Saccotheciaceae</taxon>
        <taxon>Aureobasidium</taxon>
    </lineage>
</organism>
<reference evidence="1" key="1">
    <citation type="journal article" date="2021" name="J Fungi (Basel)">
        <title>Virulence traits and population genomics of the black yeast Aureobasidium melanogenum.</title>
        <authorList>
            <person name="Cernosa A."/>
            <person name="Sun X."/>
            <person name="Gostincar C."/>
            <person name="Fang C."/>
            <person name="Gunde-Cimerman N."/>
            <person name="Song Z."/>
        </authorList>
    </citation>
    <scope>NUCLEOTIDE SEQUENCE</scope>
    <source>
        <strain evidence="1">EXF-9298</strain>
    </source>
</reference>
<keyword evidence="2" id="KW-1185">Reference proteome</keyword>
<evidence type="ECO:0000313" key="2">
    <source>
        <dbReference type="Proteomes" id="UP000729357"/>
    </source>
</evidence>
<dbReference type="Proteomes" id="UP000729357">
    <property type="component" value="Unassembled WGS sequence"/>
</dbReference>
<sequence>MCNIFYGSLRNFHSQLQVFMDIWTLGQVALTLPDWVSPELPALNIAQVAHHFFESGMGLWAAHAAVFPVSTALRHFATTGRKDSPACRSMIEAFTTSKTGVIMRDFLDAIVQTQGLPRTGDGPNTFVTGGVTITSPSVGIYLASVSRADGCYTTLASTVVVVPPSEVWSARGVRALYQSEPFQYQDLNYKCQPANSSVYWIQNEPGNDCYQQVPAVAYFMGEYEFGQEQYYPTKYGPPLTIGPDYRPYILPPATMTDWANSIFHTSGCEIQVNGVWDPPRALLPGTTVLTPVVAWGTATSTTAVSTSSASPAEVEHSQLAETTASRVISTASAVADNLGSVQRSRTESSGLTTVVVTSKIRAGIILLGRRVSRGSNTKHSLNGFRCGDFHGGIGERVTFGGPVHVHRWYTGYAVGRYTWAYYRAFKHACFRTYRSEDIFIRLFTCYIFIREIFACGIFTYGVPRPGCRARDLKKLSIASPDD</sequence>
<feature type="non-terminal residue" evidence="1">
    <location>
        <position position="482"/>
    </location>
</feature>
<reference evidence="1" key="2">
    <citation type="submission" date="2021-08" db="EMBL/GenBank/DDBJ databases">
        <authorList>
            <person name="Gostincar C."/>
            <person name="Sun X."/>
            <person name="Song Z."/>
            <person name="Gunde-Cimerman N."/>
        </authorList>
    </citation>
    <scope>NUCLEOTIDE SEQUENCE</scope>
    <source>
        <strain evidence="1">EXF-9298</strain>
    </source>
</reference>
<name>A0A9P8G3R0_AURME</name>
<comment type="caution">
    <text evidence="1">The sequence shown here is derived from an EMBL/GenBank/DDBJ whole genome shotgun (WGS) entry which is preliminary data.</text>
</comment>
<evidence type="ECO:0000313" key="1">
    <source>
        <dbReference type="EMBL" id="KAG9990275.1"/>
    </source>
</evidence>
<proteinExistence type="predicted"/>
<accession>A0A9P8G3R0</accession>